<feature type="transmembrane region" description="Helical" evidence="6">
    <location>
        <begin position="59"/>
        <end position="82"/>
    </location>
</feature>
<evidence type="ECO:0000256" key="3">
    <source>
        <dbReference type="ARBA" id="ARBA00022692"/>
    </source>
</evidence>
<feature type="transmembrane region" description="Helical" evidence="6">
    <location>
        <begin position="31"/>
        <end position="52"/>
    </location>
</feature>
<dbReference type="RefSeq" id="WP_357365589.1">
    <property type="nucleotide sequence ID" value="NZ_CP109527.1"/>
</dbReference>
<comment type="subcellular location">
    <subcellularLocation>
        <location evidence="1">Cell membrane</location>
        <topology evidence="1">Multi-pass membrane protein</topology>
    </subcellularLocation>
</comment>
<evidence type="ECO:0000313" key="7">
    <source>
        <dbReference type="EMBL" id="WTY33110.1"/>
    </source>
</evidence>
<keyword evidence="4 6" id="KW-1133">Transmembrane helix</keyword>
<dbReference type="EMBL" id="CP109527">
    <property type="protein sequence ID" value="WTY33110.1"/>
    <property type="molecule type" value="Genomic_DNA"/>
</dbReference>
<accession>A0ABZ1MZM3</accession>
<name>A0ABZ1MZM3_9NOCA</name>
<keyword evidence="8" id="KW-1185">Reference proteome</keyword>
<organism evidence="7 8">
    <name type="scientific">Nocardia salmonicida</name>
    <dbReference type="NCBI Taxonomy" id="53431"/>
    <lineage>
        <taxon>Bacteria</taxon>
        <taxon>Bacillati</taxon>
        <taxon>Actinomycetota</taxon>
        <taxon>Actinomycetes</taxon>
        <taxon>Mycobacteriales</taxon>
        <taxon>Nocardiaceae</taxon>
        <taxon>Nocardia</taxon>
    </lineage>
</organism>
<proteinExistence type="predicted"/>
<dbReference type="InterPro" id="IPR005171">
    <property type="entry name" value="Cyt_c_oxidase_su4_prok"/>
</dbReference>
<gene>
    <name evidence="7" type="ORF">OG308_17245</name>
</gene>
<evidence type="ECO:0000256" key="2">
    <source>
        <dbReference type="ARBA" id="ARBA00022475"/>
    </source>
</evidence>
<keyword evidence="5 6" id="KW-0472">Membrane</keyword>
<evidence type="ECO:0000256" key="6">
    <source>
        <dbReference type="SAM" id="Phobius"/>
    </source>
</evidence>
<keyword evidence="2" id="KW-1003">Cell membrane</keyword>
<dbReference type="Proteomes" id="UP001621418">
    <property type="component" value="Chromosome"/>
</dbReference>
<evidence type="ECO:0000313" key="8">
    <source>
        <dbReference type="Proteomes" id="UP001621418"/>
    </source>
</evidence>
<dbReference type="Pfam" id="PF03626">
    <property type="entry name" value="COX4_pro"/>
    <property type="match status" value="1"/>
</dbReference>
<evidence type="ECO:0000256" key="1">
    <source>
        <dbReference type="ARBA" id="ARBA00004651"/>
    </source>
</evidence>
<keyword evidence="3 6" id="KW-0812">Transmembrane</keyword>
<evidence type="ECO:0000256" key="5">
    <source>
        <dbReference type="ARBA" id="ARBA00023136"/>
    </source>
</evidence>
<evidence type="ECO:0000256" key="4">
    <source>
        <dbReference type="ARBA" id="ARBA00022989"/>
    </source>
</evidence>
<reference evidence="7 8" key="1">
    <citation type="submission" date="2022-10" db="EMBL/GenBank/DDBJ databases">
        <title>The complete genomes of actinobacterial strains from the NBC collection.</title>
        <authorList>
            <person name="Joergensen T.S."/>
            <person name="Alvarez Arevalo M."/>
            <person name="Sterndorff E.B."/>
            <person name="Faurdal D."/>
            <person name="Vuksanovic O."/>
            <person name="Mourched A.-S."/>
            <person name="Charusanti P."/>
            <person name="Shaw S."/>
            <person name="Blin K."/>
            <person name="Weber T."/>
        </authorList>
    </citation>
    <scope>NUCLEOTIDE SEQUENCE [LARGE SCALE GENOMIC DNA]</scope>
    <source>
        <strain evidence="7 8">NBC_01413</strain>
    </source>
</reference>
<protein>
    <submittedName>
        <fullName evidence="7">Cytochrome C oxidase subunit IV family protein</fullName>
    </submittedName>
</protein>
<sequence length="85" mass="8968">MSKQTMIVWLALITCTIASWSESSAASTSRIVAAVVLVLTAGKVVLVIGSYMEVGRAPMWLRLACGLWATAVFGVLTFAYLVGTG</sequence>